<name>A0A2P2PNC2_RHIMU</name>
<proteinExistence type="predicted"/>
<sequence>MTTCRFTQSQSDPGAVLRCTRRLRDPATIPSLTKQTAKADKWTRS</sequence>
<accession>A0A2P2PNC2</accession>
<dbReference type="EMBL" id="GGEC01075748">
    <property type="protein sequence ID" value="MBX56232.1"/>
    <property type="molecule type" value="Transcribed_RNA"/>
</dbReference>
<protein>
    <submittedName>
        <fullName evidence="1">Uncharacterized protein</fullName>
    </submittedName>
</protein>
<organism evidence="1">
    <name type="scientific">Rhizophora mucronata</name>
    <name type="common">Asiatic mangrove</name>
    <dbReference type="NCBI Taxonomy" id="61149"/>
    <lineage>
        <taxon>Eukaryota</taxon>
        <taxon>Viridiplantae</taxon>
        <taxon>Streptophyta</taxon>
        <taxon>Embryophyta</taxon>
        <taxon>Tracheophyta</taxon>
        <taxon>Spermatophyta</taxon>
        <taxon>Magnoliopsida</taxon>
        <taxon>eudicotyledons</taxon>
        <taxon>Gunneridae</taxon>
        <taxon>Pentapetalae</taxon>
        <taxon>rosids</taxon>
        <taxon>fabids</taxon>
        <taxon>Malpighiales</taxon>
        <taxon>Rhizophoraceae</taxon>
        <taxon>Rhizophora</taxon>
    </lineage>
</organism>
<reference evidence="1" key="1">
    <citation type="submission" date="2018-02" db="EMBL/GenBank/DDBJ databases">
        <title>Rhizophora mucronata_Transcriptome.</title>
        <authorList>
            <person name="Meera S.P."/>
            <person name="Sreeshan A."/>
            <person name="Augustine A."/>
        </authorList>
    </citation>
    <scope>NUCLEOTIDE SEQUENCE</scope>
    <source>
        <tissue evidence="1">Leaf</tissue>
    </source>
</reference>
<evidence type="ECO:0000313" key="1">
    <source>
        <dbReference type="EMBL" id="MBX56232.1"/>
    </source>
</evidence>
<dbReference type="AlphaFoldDB" id="A0A2P2PNC2"/>